<evidence type="ECO:0000313" key="12">
    <source>
        <dbReference type="Proteomes" id="UP001208570"/>
    </source>
</evidence>
<evidence type="ECO:0000256" key="5">
    <source>
        <dbReference type="ARBA" id="ARBA00022692"/>
    </source>
</evidence>
<feature type="transmembrane region" description="Helical" evidence="10">
    <location>
        <begin position="114"/>
        <end position="135"/>
    </location>
</feature>
<dbReference type="InterPro" id="IPR000425">
    <property type="entry name" value="MIP"/>
</dbReference>
<dbReference type="SUPFAM" id="SSF81338">
    <property type="entry name" value="Aquaporin-like"/>
    <property type="match status" value="1"/>
</dbReference>
<comment type="caution">
    <text evidence="11">The sequence shown here is derived from an EMBL/GenBank/DDBJ whole genome shotgun (WGS) entry which is preliminary data.</text>
</comment>
<evidence type="ECO:0000256" key="9">
    <source>
        <dbReference type="SAM" id="MobiDB-lite"/>
    </source>
</evidence>
<sequence>MVLTQNRGATRSRGMAVDGQGEKPATAREEIRSYQFWKAVRCEFLVTLLYVFIGCGTTTVWDPSQPADDVKVSLAFGLAVATFVQCVGHISGAHMNPAVTVAMLVTRNVTLLRAAFYVTAQCLGGVAGAGILYGVTPPAVLGSLGVTRVHKDVALGQAFGVEFMITFIYVFTVFANMEPKRIDMGSRSLAIGLSVTMGHLFGMALFHDKTTTEWEADMIVSRHGAVFCR</sequence>
<dbReference type="EMBL" id="JAODUP010000438">
    <property type="protein sequence ID" value="KAK2149740.1"/>
    <property type="molecule type" value="Genomic_DNA"/>
</dbReference>
<name>A0AAD9MY45_9ANNE</name>
<evidence type="ECO:0000256" key="6">
    <source>
        <dbReference type="ARBA" id="ARBA00022989"/>
    </source>
</evidence>
<evidence type="ECO:0000256" key="4">
    <source>
        <dbReference type="ARBA" id="ARBA00022475"/>
    </source>
</evidence>
<keyword evidence="6 10" id="KW-1133">Transmembrane helix</keyword>
<dbReference type="Pfam" id="PF00230">
    <property type="entry name" value="MIP"/>
    <property type="match status" value="1"/>
</dbReference>
<dbReference type="InterPro" id="IPR022357">
    <property type="entry name" value="MIP_CS"/>
</dbReference>
<dbReference type="AlphaFoldDB" id="A0AAD9MY45"/>
<feature type="region of interest" description="Disordered" evidence="9">
    <location>
        <begin position="1"/>
        <end position="22"/>
    </location>
</feature>
<reference evidence="11" key="1">
    <citation type="journal article" date="2023" name="Mol. Biol. Evol.">
        <title>Third-Generation Sequencing Reveals the Adaptive Role of the Epigenome in Three Deep-Sea Polychaetes.</title>
        <authorList>
            <person name="Perez M."/>
            <person name="Aroh O."/>
            <person name="Sun Y."/>
            <person name="Lan Y."/>
            <person name="Juniper S.K."/>
            <person name="Young C.R."/>
            <person name="Angers B."/>
            <person name="Qian P.Y."/>
        </authorList>
    </citation>
    <scope>NUCLEOTIDE SEQUENCE</scope>
    <source>
        <strain evidence="11">P08H-3</strain>
    </source>
</reference>
<keyword evidence="5 8" id="KW-0812">Transmembrane</keyword>
<evidence type="ECO:0000256" key="1">
    <source>
        <dbReference type="ARBA" id="ARBA00004651"/>
    </source>
</evidence>
<evidence type="ECO:0000256" key="2">
    <source>
        <dbReference type="ARBA" id="ARBA00006175"/>
    </source>
</evidence>
<evidence type="ECO:0000256" key="3">
    <source>
        <dbReference type="ARBA" id="ARBA00022448"/>
    </source>
</evidence>
<dbReference type="PANTHER" id="PTHR19139">
    <property type="entry name" value="AQUAPORIN TRANSPORTER"/>
    <property type="match status" value="1"/>
</dbReference>
<protein>
    <submittedName>
        <fullName evidence="11">Uncharacterized protein</fullName>
    </submittedName>
</protein>
<dbReference type="GO" id="GO:0015250">
    <property type="term" value="F:water channel activity"/>
    <property type="evidence" value="ECO:0007669"/>
    <property type="project" value="TreeGrafter"/>
</dbReference>
<evidence type="ECO:0000256" key="8">
    <source>
        <dbReference type="RuleBase" id="RU000477"/>
    </source>
</evidence>
<keyword evidence="3 8" id="KW-0813">Transport</keyword>
<dbReference type="GO" id="GO:0005886">
    <property type="term" value="C:plasma membrane"/>
    <property type="evidence" value="ECO:0007669"/>
    <property type="project" value="UniProtKB-SubCell"/>
</dbReference>
<keyword evidence="7 10" id="KW-0472">Membrane</keyword>
<evidence type="ECO:0000256" key="7">
    <source>
        <dbReference type="ARBA" id="ARBA00023136"/>
    </source>
</evidence>
<comment type="subcellular location">
    <subcellularLocation>
        <location evidence="1">Cell membrane</location>
        <topology evidence="1">Multi-pass membrane protein</topology>
    </subcellularLocation>
</comment>
<feature type="transmembrane region" description="Helical" evidence="10">
    <location>
        <begin position="189"/>
        <end position="207"/>
    </location>
</feature>
<organism evidence="11 12">
    <name type="scientific">Paralvinella palmiformis</name>
    <dbReference type="NCBI Taxonomy" id="53620"/>
    <lineage>
        <taxon>Eukaryota</taxon>
        <taxon>Metazoa</taxon>
        <taxon>Spiralia</taxon>
        <taxon>Lophotrochozoa</taxon>
        <taxon>Annelida</taxon>
        <taxon>Polychaeta</taxon>
        <taxon>Sedentaria</taxon>
        <taxon>Canalipalpata</taxon>
        <taxon>Terebellida</taxon>
        <taxon>Terebelliformia</taxon>
        <taxon>Alvinellidae</taxon>
        <taxon>Paralvinella</taxon>
    </lineage>
</organism>
<comment type="similarity">
    <text evidence="2 8">Belongs to the MIP/aquaporin (TC 1.A.8) family.</text>
</comment>
<feature type="transmembrane region" description="Helical" evidence="10">
    <location>
        <begin position="73"/>
        <end position="93"/>
    </location>
</feature>
<dbReference type="Proteomes" id="UP001208570">
    <property type="component" value="Unassembled WGS sequence"/>
</dbReference>
<dbReference type="Gene3D" id="1.20.1080.10">
    <property type="entry name" value="Glycerol uptake facilitator protein"/>
    <property type="match status" value="1"/>
</dbReference>
<keyword evidence="4" id="KW-1003">Cell membrane</keyword>
<evidence type="ECO:0000313" key="11">
    <source>
        <dbReference type="EMBL" id="KAK2149740.1"/>
    </source>
</evidence>
<dbReference type="InterPro" id="IPR034294">
    <property type="entry name" value="Aquaporin_transptr"/>
</dbReference>
<evidence type="ECO:0000256" key="10">
    <source>
        <dbReference type="SAM" id="Phobius"/>
    </source>
</evidence>
<dbReference type="PANTHER" id="PTHR19139:SF199">
    <property type="entry name" value="MIP17260P"/>
    <property type="match status" value="1"/>
</dbReference>
<accession>A0AAD9MY45</accession>
<dbReference type="PRINTS" id="PR00783">
    <property type="entry name" value="MINTRINSICP"/>
</dbReference>
<gene>
    <name evidence="11" type="ORF">LSH36_438g00014</name>
</gene>
<dbReference type="PROSITE" id="PS00221">
    <property type="entry name" value="MIP"/>
    <property type="match status" value="1"/>
</dbReference>
<keyword evidence="12" id="KW-1185">Reference proteome</keyword>
<proteinExistence type="inferred from homology"/>
<feature type="transmembrane region" description="Helical" evidence="10">
    <location>
        <begin position="155"/>
        <end position="177"/>
    </location>
</feature>
<dbReference type="InterPro" id="IPR023271">
    <property type="entry name" value="Aquaporin-like"/>
</dbReference>
<feature type="transmembrane region" description="Helical" evidence="10">
    <location>
        <begin position="42"/>
        <end position="61"/>
    </location>
</feature>